<dbReference type="SUPFAM" id="SSF111283">
    <property type="entry name" value="Putative modulator of DNA gyrase, PmbA/TldD"/>
    <property type="match status" value="1"/>
</dbReference>
<dbReference type="Proteomes" id="UP000618445">
    <property type="component" value="Unassembled WGS sequence"/>
</dbReference>
<feature type="domain" description="Metalloprotease TldD/E C-terminal" evidence="1">
    <location>
        <begin position="228"/>
        <end position="450"/>
    </location>
</feature>
<keyword evidence="3" id="KW-1185">Reference proteome</keyword>
<sequence length="451" mass="50500">MSRHLEEQSLEKAFYQLADRLIDSLHHGEHLTINLESERSQFTRFNHAKVRQSGVVADGNVTILLIYNQREAFAKFPFTGDREIDIAYAIANLEYLRQEVAQIPENPYLVLPENQGSSREVYQGNLLNPEEAIATILAPVNNVDFTGFYASGSIIRANANSAGQRHWFATDSFFVDYSMFVQTDSGEKAVKGIYAGKDWEPQAYKLQINRSQQQLVALQKPSRTLERGQYRTYFAPAASSELLGFLTWSAGESGLQQSSSALLKLKNQERTLSPLLSISENFTYGNVPRFNDLGEVAPEYLPIIAEGKLVNTLVSSRSAKEYGKVANGADEGESMRSPEVAAGSLAESNILKQLDTGLYLSNLHYLNWSDRSGGRITGMTRYACFWVENGEFIAPIENLRFDDSIYDFLGENLEAFTDFREFIPNTGTYETRSLGGILVPGMLVKDFTFTL</sequence>
<proteinExistence type="predicted"/>
<evidence type="ECO:0000313" key="2">
    <source>
        <dbReference type="EMBL" id="MBD2316876.1"/>
    </source>
</evidence>
<accession>A0ABR8CAZ9</accession>
<protein>
    <submittedName>
        <fullName evidence="2">TldD/PmbA family protein</fullName>
    </submittedName>
</protein>
<dbReference type="InterPro" id="IPR045569">
    <property type="entry name" value="Metalloprtase-TldD/E_C"/>
</dbReference>
<dbReference type="PANTHER" id="PTHR43666">
    <property type="entry name" value="TLDD PROTEIN"/>
    <property type="match status" value="1"/>
</dbReference>
<dbReference type="Pfam" id="PF19289">
    <property type="entry name" value="PmbA_TldD_3rd"/>
    <property type="match status" value="1"/>
</dbReference>
<reference evidence="2 3" key="1">
    <citation type="journal article" date="2020" name="ISME J.">
        <title>Comparative genomics reveals insights into cyanobacterial evolution and habitat adaptation.</title>
        <authorList>
            <person name="Chen M.Y."/>
            <person name="Teng W.K."/>
            <person name="Zhao L."/>
            <person name="Hu C.X."/>
            <person name="Zhou Y.K."/>
            <person name="Han B.P."/>
            <person name="Song L.R."/>
            <person name="Shu W.S."/>
        </authorList>
    </citation>
    <scope>NUCLEOTIDE SEQUENCE [LARGE SCALE GENOMIC DNA]</scope>
    <source>
        <strain evidence="2 3">FACHB-1050</strain>
    </source>
</reference>
<evidence type="ECO:0000259" key="1">
    <source>
        <dbReference type="Pfam" id="PF19289"/>
    </source>
</evidence>
<dbReference type="RefSeq" id="WP_190577753.1">
    <property type="nucleotide sequence ID" value="NZ_CAWPQU010000002.1"/>
</dbReference>
<comment type="caution">
    <text evidence="2">The sequence shown here is derived from an EMBL/GenBank/DDBJ whole genome shotgun (WGS) entry which is preliminary data.</text>
</comment>
<organism evidence="2 3">
    <name type="scientific">Phormidium tenue FACHB-1050</name>
    <dbReference type="NCBI Taxonomy" id="2692857"/>
    <lineage>
        <taxon>Bacteria</taxon>
        <taxon>Bacillati</taxon>
        <taxon>Cyanobacteriota</taxon>
        <taxon>Cyanophyceae</taxon>
        <taxon>Oscillatoriophycideae</taxon>
        <taxon>Oscillatoriales</taxon>
        <taxon>Oscillatoriaceae</taxon>
        <taxon>Phormidium</taxon>
    </lineage>
</organism>
<name>A0ABR8CAZ9_9CYAN</name>
<dbReference type="PANTHER" id="PTHR43666:SF1">
    <property type="entry name" value="CONSERVED PROTEIN"/>
    <property type="match status" value="1"/>
</dbReference>
<gene>
    <name evidence="2" type="ORF">H6G05_08455</name>
</gene>
<dbReference type="InterPro" id="IPR036059">
    <property type="entry name" value="TldD/PmbA_sf"/>
</dbReference>
<evidence type="ECO:0000313" key="3">
    <source>
        <dbReference type="Proteomes" id="UP000618445"/>
    </source>
</evidence>
<dbReference type="EMBL" id="JACJQY010000010">
    <property type="protein sequence ID" value="MBD2316876.1"/>
    <property type="molecule type" value="Genomic_DNA"/>
</dbReference>